<dbReference type="PANTHER" id="PTHR40375:SF2">
    <property type="entry name" value="SPORULATION-SPECIFIC PROTEIN 22"/>
    <property type="match status" value="1"/>
</dbReference>
<keyword evidence="3" id="KW-1185">Reference proteome</keyword>
<keyword evidence="1" id="KW-0469">Meiosis</keyword>
<dbReference type="Pfam" id="PF08631">
    <property type="entry name" value="SPO22"/>
    <property type="match status" value="1"/>
</dbReference>
<dbReference type="PANTHER" id="PTHR40375">
    <property type="entry name" value="SPORULATION-SPECIFIC PROTEIN 22"/>
    <property type="match status" value="1"/>
</dbReference>
<evidence type="ECO:0000313" key="2">
    <source>
        <dbReference type="EMBL" id="TFA98745.1"/>
    </source>
</evidence>
<proteinExistence type="predicted"/>
<dbReference type="EMBL" id="PPTA01000018">
    <property type="protein sequence ID" value="TFA98745.1"/>
    <property type="molecule type" value="Genomic_DNA"/>
</dbReference>
<evidence type="ECO:0000313" key="3">
    <source>
        <dbReference type="Proteomes" id="UP001642720"/>
    </source>
</evidence>
<name>A0ABY2GSZ5_9HYPO</name>
<reference evidence="2 3" key="1">
    <citation type="submission" date="2018-01" db="EMBL/GenBank/DDBJ databases">
        <title>Genome characterization of the sugarcane-associated fungus Trichoderma ghanense CCMA-1212 and their application in lignocelulose bioconversion.</title>
        <authorList>
            <person name="Steindorff A.S."/>
            <person name="Mendes T.D."/>
            <person name="Vilela E.S.D."/>
            <person name="Rodrigues D.S."/>
            <person name="Formighieri E.F."/>
            <person name="Melo I.S."/>
            <person name="Favaro L.C.L."/>
        </authorList>
    </citation>
    <scope>NUCLEOTIDE SEQUENCE [LARGE SCALE GENOMIC DNA]</scope>
    <source>
        <strain evidence="2 3">CCMA-1212</strain>
    </source>
</reference>
<dbReference type="GeneID" id="300581060"/>
<dbReference type="RefSeq" id="XP_073554947.1">
    <property type="nucleotide sequence ID" value="XM_073706610.1"/>
</dbReference>
<evidence type="ECO:0000256" key="1">
    <source>
        <dbReference type="ARBA" id="ARBA00023254"/>
    </source>
</evidence>
<comment type="caution">
    <text evidence="2">The sequence shown here is derived from an EMBL/GenBank/DDBJ whole genome shotgun (WGS) entry which is preliminary data.</text>
</comment>
<dbReference type="InterPro" id="IPR039057">
    <property type="entry name" value="Spo22/ZIP4"/>
</dbReference>
<gene>
    <name evidence="2" type="ORF">CCMA1212_009530</name>
</gene>
<organism evidence="2 3">
    <name type="scientific">Trichoderma ghanense</name>
    <dbReference type="NCBI Taxonomy" id="65468"/>
    <lineage>
        <taxon>Eukaryota</taxon>
        <taxon>Fungi</taxon>
        <taxon>Dikarya</taxon>
        <taxon>Ascomycota</taxon>
        <taxon>Pezizomycotina</taxon>
        <taxon>Sordariomycetes</taxon>
        <taxon>Hypocreomycetidae</taxon>
        <taxon>Hypocreales</taxon>
        <taxon>Hypocreaceae</taxon>
        <taxon>Trichoderma</taxon>
    </lineage>
</organism>
<accession>A0ABY2GSZ5</accession>
<dbReference type="InterPro" id="IPR013940">
    <property type="entry name" value="Spo22/ZIP4/TEX11"/>
</dbReference>
<protein>
    <submittedName>
        <fullName evidence="2">Sporulation-specific protein 22</fullName>
    </submittedName>
</protein>
<sequence length="962" mass="108034">MAPEDLASAGRIRKARSYIDFAASLQSNLSGSLDARTIDLLLADTSHHIQLIHNATQLGSAGPLPQKLAKQVERQGRDLWNLCIRLRREPDASEPTQKSKLLIKARSLAFYMLEHGRSAGRVKKDEGTEEMYLMNLALALGKLCVRDADLDSARMALQKAAQLMERLKAMPPGTSDSGDQKGRTRLDAEYLAMRTALSWKEDRLDVAEHMFGKIDALRPTLDSISAEIIADTLQHIGFDLGSKGDHGMAVKWLKRAYDILNHQSLDQLSAKGLELRLAICQGLVRGLLDVGSQACVQEANDLVAYIECEIGDKPLVLHWRLELLQRAPEETFDVDAYSSILHRMVRSFDYSDASLYFLLHHIRNLREKSPRLARGLLDELLLQHVISSRKGEWIGKIVVRRIWMVTVDPMDLSNDSESVELLTDLQNFLDKVHDGLSEPLSSDIAGAAHSKVIWNHVDSILLSKLYRVAEAWCLIALHRIFSNSGEANHGKFGRKLIICAMGYNDTEKARRVLHSMPDTAKDHILTRYLTFKVSLVDWDHDLGCESIRHLSKLSDSSQGRDVLYACIREAQQVGDKLCTLAALQAIIDSWRSDQAPPSNLTSILRCSIRLIHKIEEESNNADAGPPSNTYADDLCQLFEKAAEQANQEPKDDDGNTLFTIPEMHWFRKNAYNIGVAKCDTWEPPHIIRIFQTSLAFSACYPKDLPLSEFTEIALMALRCHFVIAAALISLARTEDRVAEQLQYYLEARHHIKGFDTTLENSSEDIQDENIKADLIAKLSALFVFDFEAATVLKDWDGLNEVVRKAKICRDEVMYKAMGDCMLRSRAPGKALFSTMRLIINEVFELEQFDHEKLAKYIRCMFQAILGLDDAAALQLVDQAIQVAREGKGSGTQLPSAEVEWLVATAFNHAIDYYARGEEESCHRWALRAMHLAEYVGDGGLLRDTLQDKFAKLQFDGLKGGEA</sequence>
<dbReference type="Proteomes" id="UP001642720">
    <property type="component" value="Unassembled WGS sequence"/>
</dbReference>